<dbReference type="EMBL" id="JAIMFO010000010">
    <property type="protein sequence ID" value="MBY4798340.1"/>
    <property type="molecule type" value="Genomic_DNA"/>
</dbReference>
<organism evidence="2 3">
    <name type="scientific">Collinsella ureilytica</name>
    <dbReference type="NCBI Taxonomy" id="2869515"/>
    <lineage>
        <taxon>Bacteria</taxon>
        <taxon>Bacillati</taxon>
        <taxon>Actinomycetota</taxon>
        <taxon>Coriobacteriia</taxon>
        <taxon>Coriobacteriales</taxon>
        <taxon>Coriobacteriaceae</taxon>
        <taxon>Collinsella</taxon>
    </lineage>
</organism>
<dbReference type="CDD" id="cd00093">
    <property type="entry name" value="HTH_XRE"/>
    <property type="match status" value="1"/>
</dbReference>
<reference evidence="2 3" key="1">
    <citation type="submission" date="2021-08" db="EMBL/GenBank/DDBJ databases">
        <title>Collinsella faecalis sp. nov. isolated from swine faeces.</title>
        <authorList>
            <person name="Oh B.S."/>
            <person name="Lee J.H."/>
        </authorList>
    </citation>
    <scope>NUCLEOTIDE SEQUENCE [LARGE SCALE GENOMIC DNA]</scope>
    <source>
        <strain evidence="2 3">AGMB00827</strain>
    </source>
</reference>
<dbReference type="SMART" id="SM00530">
    <property type="entry name" value="HTH_XRE"/>
    <property type="match status" value="1"/>
</dbReference>
<comment type="caution">
    <text evidence="2">The sequence shown here is derived from an EMBL/GenBank/DDBJ whole genome shotgun (WGS) entry which is preliminary data.</text>
</comment>
<gene>
    <name evidence="2" type="ORF">K6V98_08275</name>
</gene>
<sequence>MMFEDVMKQIIASRGHTQKSLALEVGVKPPSLANVLRKNNPTINGLSKYLKVLGYDIALIPTGAKLTDDSYIITQK</sequence>
<dbReference type="Proteomes" id="UP000700908">
    <property type="component" value="Unassembled WGS sequence"/>
</dbReference>
<dbReference type="InterPro" id="IPR010982">
    <property type="entry name" value="Lambda_DNA-bd_dom_sf"/>
</dbReference>
<dbReference type="Pfam" id="PF01381">
    <property type="entry name" value="HTH_3"/>
    <property type="match status" value="1"/>
</dbReference>
<dbReference type="SUPFAM" id="SSF47413">
    <property type="entry name" value="lambda repressor-like DNA-binding domains"/>
    <property type="match status" value="1"/>
</dbReference>
<dbReference type="RefSeq" id="WP_222200064.1">
    <property type="nucleotide sequence ID" value="NZ_JAIMFO010000010.1"/>
</dbReference>
<name>A0ABS7MMN8_9ACTN</name>
<keyword evidence="3" id="KW-1185">Reference proteome</keyword>
<dbReference type="PROSITE" id="PS50943">
    <property type="entry name" value="HTH_CROC1"/>
    <property type="match status" value="1"/>
</dbReference>
<evidence type="ECO:0000313" key="2">
    <source>
        <dbReference type="EMBL" id="MBY4798340.1"/>
    </source>
</evidence>
<protein>
    <submittedName>
        <fullName evidence="2">Helix-turn-helix domain-containing protein</fullName>
    </submittedName>
</protein>
<evidence type="ECO:0000259" key="1">
    <source>
        <dbReference type="PROSITE" id="PS50943"/>
    </source>
</evidence>
<proteinExistence type="predicted"/>
<evidence type="ECO:0000313" key="3">
    <source>
        <dbReference type="Proteomes" id="UP000700908"/>
    </source>
</evidence>
<dbReference type="Gene3D" id="1.10.260.40">
    <property type="entry name" value="lambda repressor-like DNA-binding domains"/>
    <property type="match status" value="1"/>
</dbReference>
<feature type="domain" description="HTH cro/C1-type" evidence="1">
    <location>
        <begin position="7"/>
        <end position="60"/>
    </location>
</feature>
<dbReference type="InterPro" id="IPR001387">
    <property type="entry name" value="Cro/C1-type_HTH"/>
</dbReference>
<accession>A0ABS7MMN8</accession>